<dbReference type="Pfam" id="PF04145">
    <property type="entry name" value="Ctr"/>
    <property type="match status" value="1"/>
</dbReference>
<dbReference type="Proteomes" id="UP000270296">
    <property type="component" value="Unassembled WGS sequence"/>
</dbReference>
<keyword evidence="3 4" id="KW-0472">Membrane</keyword>
<evidence type="ECO:0000313" key="7">
    <source>
        <dbReference type="WBParaSite" id="SBAD_0000611401-mRNA-1"/>
    </source>
</evidence>
<name>A0A183IQI2_9BILA</name>
<dbReference type="InterPro" id="IPR007274">
    <property type="entry name" value="Cop_transporter"/>
</dbReference>
<gene>
    <name evidence="5" type="ORF">SBAD_LOCUS5879</name>
</gene>
<evidence type="ECO:0000313" key="5">
    <source>
        <dbReference type="EMBL" id="VDP08551.1"/>
    </source>
</evidence>
<organism evidence="7">
    <name type="scientific">Soboliphyme baturini</name>
    <dbReference type="NCBI Taxonomy" id="241478"/>
    <lineage>
        <taxon>Eukaryota</taxon>
        <taxon>Metazoa</taxon>
        <taxon>Ecdysozoa</taxon>
        <taxon>Nematoda</taxon>
        <taxon>Enoplea</taxon>
        <taxon>Dorylaimia</taxon>
        <taxon>Dioctophymatida</taxon>
        <taxon>Dioctophymatoidea</taxon>
        <taxon>Soboliphymatidae</taxon>
        <taxon>Soboliphyme</taxon>
    </lineage>
</organism>
<dbReference type="PANTHER" id="PTHR12483:SF115">
    <property type="entry name" value="COPPER TRANSPORT PROTEIN"/>
    <property type="match status" value="1"/>
</dbReference>
<keyword evidence="6" id="KW-1185">Reference proteome</keyword>
<dbReference type="WBParaSite" id="SBAD_0000611401-mRNA-1">
    <property type="protein sequence ID" value="SBAD_0000611401-mRNA-1"/>
    <property type="gene ID" value="SBAD_0000611401"/>
</dbReference>
<protein>
    <recommendedName>
        <fullName evidence="4">Copper transport protein</fullName>
    </recommendedName>
</protein>
<sequence>MSGHSSNDSMHMDMAMYFHFGYTETILFKGWAINSVGGLIGSMVAVFIIAALYEELKAVREILMRKGREPTEPDSPTGATNSSQDLTAEISTWRASKKFSCGLCSWYHLLQTFLQMLHILVAYLLMLVFMTYNVWLCVAIVLGNGCGYFLFGKSRKSAVSLDDHCQ</sequence>
<keyword evidence="2 4" id="KW-1133">Transmembrane helix</keyword>
<keyword evidence="4" id="KW-0406">Ion transport</keyword>
<evidence type="ECO:0000256" key="2">
    <source>
        <dbReference type="ARBA" id="ARBA00022989"/>
    </source>
</evidence>
<accession>A0A183IQI2</accession>
<dbReference type="AlphaFoldDB" id="A0A183IQI2"/>
<evidence type="ECO:0000313" key="6">
    <source>
        <dbReference type="Proteomes" id="UP000270296"/>
    </source>
</evidence>
<reference evidence="5 6" key="2">
    <citation type="submission" date="2018-11" db="EMBL/GenBank/DDBJ databases">
        <authorList>
            <consortium name="Pathogen Informatics"/>
        </authorList>
    </citation>
    <scope>NUCLEOTIDE SEQUENCE [LARGE SCALE GENOMIC DNA]</scope>
</reference>
<dbReference type="OrthoDB" id="161814at2759"/>
<dbReference type="PANTHER" id="PTHR12483">
    <property type="entry name" value="SOLUTE CARRIER FAMILY 31 COPPER TRANSPORTERS"/>
    <property type="match status" value="1"/>
</dbReference>
<evidence type="ECO:0000256" key="4">
    <source>
        <dbReference type="RuleBase" id="RU367022"/>
    </source>
</evidence>
<dbReference type="GO" id="GO:0016020">
    <property type="term" value="C:membrane"/>
    <property type="evidence" value="ECO:0007669"/>
    <property type="project" value="UniProtKB-SubCell"/>
</dbReference>
<comment type="subcellular location">
    <subcellularLocation>
        <location evidence="4">Membrane</location>
        <topology evidence="4">Multi-pass membrane protein</topology>
    </subcellularLocation>
</comment>
<feature type="transmembrane region" description="Helical" evidence="4">
    <location>
        <begin position="31"/>
        <end position="53"/>
    </location>
</feature>
<keyword evidence="4" id="KW-0187">Copper transport</keyword>
<proteinExistence type="inferred from homology"/>
<dbReference type="EMBL" id="UZAM01009318">
    <property type="protein sequence ID" value="VDP08551.1"/>
    <property type="molecule type" value="Genomic_DNA"/>
</dbReference>
<reference evidence="7" key="1">
    <citation type="submission" date="2016-06" db="UniProtKB">
        <authorList>
            <consortium name="WormBaseParasite"/>
        </authorList>
    </citation>
    <scope>IDENTIFICATION</scope>
</reference>
<keyword evidence="4" id="KW-0186">Copper</keyword>
<comment type="similarity">
    <text evidence="4">Belongs to the copper transporter (Ctr) (TC 1.A.56) family. SLC31A subfamily.</text>
</comment>
<evidence type="ECO:0000256" key="1">
    <source>
        <dbReference type="ARBA" id="ARBA00022692"/>
    </source>
</evidence>
<evidence type="ECO:0000256" key="3">
    <source>
        <dbReference type="ARBA" id="ARBA00023136"/>
    </source>
</evidence>
<dbReference type="GO" id="GO:0005375">
    <property type="term" value="F:copper ion transmembrane transporter activity"/>
    <property type="evidence" value="ECO:0007669"/>
    <property type="project" value="UniProtKB-UniRule"/>
</dbReference>
<keyword evidence="1 4" id="KW-0812">Transmembrane</keyword>
<keyword evidence="4" id="KW-0813">Transport</keyword>